<accession>A0A2L0HBH5</accession>
<sequence>MADAIEHLRSRAKLLPTISWPIPRRSGGNRFLGDFLWDRLESNRPSRCLIRQIHLVENRLLPHTHGLAEL</sequence>
<protein>
    <submittedName>
        <fullName evidence="1">Uncharacterized protein</fullName>
    </submittedName>
</protein>
<name>A0A2L0HBH5_RHIFR</name>
<keyword evidence="1" id="KW-0614">Plasmid</keyword>
<organism evidence="1 2">
    <name type="scientific">Rhizobium fredii</name>
    <name type="common">Sinorhizobium fredii</name>
    <dbReference type="NCBI Taxonomy" id="380"/>
    <lineage>
        <taxon>Bacteria</taxon>
        <taxon>Pseudomonadati</taxon>
        <taxon>Pseudomonadota</taxon>
        <taxon>Alphaproteobacteria</taxon>
        <taxon>Hyphomicrobiales</taxon>
        <taxon>Rhizobiaceae</taxon>
        <taxon>Sinorhizobium/Ensifer group</taxon>
        <taxon>Sinorhizobium</taxon>
    </lineage>
</organism>
<geneLocation type="plasmid" evidence="2">
    <name>psfrenxt3a</name>
</geneLocation>
<gene>
    <name evidence="1" type="ORF">NXT3_PA00253</name>
</gene>
<reference evidence="1 2" key="1">
    <citation type="submission" date="2017-10" db="EMBL/GenBank/DDBJ databases">
        <title>Analysis of the genome sequences of Rhizobium populations associated to common bean (phaseolus vulgaris).</title>
        <authorList>
            <person name="Bustos P."/>
            <person name="Santamaria R.I."/>
            <person name="Miranda-Sanchez F."/>
            <person name="Perez-Carrascal O."/>
            <person name="Juarez S."/>
            <person name="Lozano L."/>
            <person name="Martinez-Flores I."/>
            <person name="Vinuesa P."/>
            <person name="Martinez-Romero E."/>
            <person name="Cevallos M.A."/>
            <person name="Romero D."/>
            <person name="Davila G."/>
            <person name="Gonzalez V."/>
        </authorList>
    </citation>
    <scope>NUCLEOTIDE SEQUENCE [LARGE SCALE GENOMIC DNA]</scope>
    <source>
        <strain evidence="1 2">NXT3</strain>
        <plasmid evidence="2">Plasmid psfrenxt3a</plasmid>
    </source>
</reference>
<dbReference type="EMBL" id="CP024308">
    <property type="protein sequence ID" value="AUX78542.1"/>
    <property type="molecule type" value="Genomic_DNA"/>
</dbReference>
<evidence type="ECO:0000313" key="1">
    <source>
        <dbReference type="EMBL" id="AUX78542.1"/>
    </source>
</evidence>
<dbReference type="AlphaFoldDB" id="A0A2L0HBH5"/>
<dbReference type="Proteomes" id="UP000239340">
    <property type="component" value="Plasmid pSfreNXT3a"/>
</dbReference>
<proteinExistence type="predicted"/>
<evidence type="ECO:0000313" key="2">
    <source>
        <dbReference type="Proteomes" id="UP000239340"/>
    </source>
</evidence>